<proteinExistence type="predicted"/>
<reference evidence="1" key="1">
    <citation type="submission" date="2018-10" db="EMBL/GenBank/DDBJ databases">
        <title>Hidden diversity of soil giant viruses.</title>
        <authorList>
            <person name="Schulz F."/>
            <person name="Alteio L."/>
            <person name="Goudeau D."/>
            <person name="Ryan E.M."/>
            <person name="Malmstrom R.R."/>
            <person name="Blanchard J."/>
            <person name="Woyke T."/>
        </authorList>
    </citation>
    <scope>NUCLEOTIDE SEQUENCE</scope>
    <source>
        <strain evidence="1">TEV1</strain>
    </source>
</reference>
<protein>
    <submittedName>
        <fullName evidence="1">Uncharacterized protein</fullName>
    </submittedName>
</protein>
<evidence type="ECO:0000313" key="1">
    <source>
        <dbReference type="EMBL" id="AYV75942.1"/>
    </source>
</evidence>
<sequence length="512" mass="60094">MKIIIEHKSNPTWPPMMNRIICIKKYSDDKIFIGRVIKYIWNNTAIIVSLINHTYYIEPAIRDEQLLNGNFPEKGNFIVLPLFGWIYLSDHLVGRIEILQKITTIDGLIEAHINISNSNNVSNPADIDIEEIENDRTEIEGPISQKDLRIGTIYEKITKQIDVQHQNKNDDCNIDDEFKDTSLLDNKGAINLNNLFTESEAFPLVLNEDFVAPESSIMDKLMEKINEPKNIPIEEQRIITNKTISIRNLITTKEDEINEGNKIIKWILDTMMIKEIAVFSDLKVSIHNGYVHIARKGISTNDTIKPTNVPDLHFFKWQYGIPIDYDTLKYVLFQNKIQRNISRDVNEQREAERILSQEYLICMQPEPRYQLWCLKRLIMCWYADVDLQNNIRKIKILINQYRSQDNNFNKKYGILPSIIIYPRYGKVSARLVLMKLGTYFLYYNNIAWKCSKPTYFIGLNDLLWYTNGALDLKIYFRKVKKDFKDVESNQFVEKYSLIRGAEKILFEPRKIT</sequence>
<accession>A0A3G4ZM50</accession>
<organism evidence="1">
    <name type="scientific">Terrestrivirus sp</name>
    <dbReference type="NCBI Taxonomy" id="2487775"/>
    <lineage>
        <taxon>Viruses</taxon>
        <taxon>Varidnaviria</taxon>
        <taxon>Bamfordvirae</taxon>
        <taxon>Nucleocytoviricota</taxon>
        <taxon>Megaviricetes</taxon>
        <taxon>Imitervirales</taxon>
        <taxon>Mimiviridae</taxon>
        <taxon>Klosneuvirinae</taxon>
    </lineage>
</organism>
<dbReference type="EMBL" id="MK071981">
    <property type="protein sequence ID" value="AYV75942.1"/>
    <property type="molecule type" value="Genomic_DNA"/>
</dbReference>
<name>A0A3G4ZM50_9VIRU</name>
<gene>
    <name evidence="1" type="ORF">Terrestrivirus3_211</name>
</gene>